<evidence type="ECO:0000256" key="6">
    <source>
        <dbReference type="ARBA" id="ARBA00021623"/>
    </source>
</evidence>
<comment type="similarity">
    <text evidence="4">Belongs to the PEP-utilizing enzyme family.</text>
</comment>
<evidence type="ECO:0000256" key="7">
    <source>
        <dbReference type="ARBA" id="ARBA00022679"/>
    </source>
</evidence>
<evidence type="ECO:0000313" key="17">
    <source>
        <dbReference type="Proteomes" id="UP000030661"/>
    </source>
</evidence>
<dbReference type="PANTHER" id="PTHR43030">
    <property type="entry name" value="PHOSPHOENOLPYRUVATE SYNTHASE"/>
    <property type="match status" value="1"/>
</dbReference>
<dbReference type="EC" id="2.7.9.2" evidence="5"/>
<keyword evidence="16" id="KW-0670">Pyruvate</keyword>
<evidence type="ECO:0000256" key="12">
    <source>
        <dbReference type="ARBA" id="ARBA00022842"/>
    </source>
</evidence>
<dbReference type="GO" id="GO:0005524">
    <property type="term" value="F:ATP binding"/>
    <property type="evidence" value="ECO:0007669"/>
    <property type="project" value="UniProtKB-KW"/>
</dbReference>
<dbReference type="GO" id="GO:0008986">
    <property type="term" value="F:pyruvate, water dikinase activity"/>
    <property type="evidence" value="ECO:0007669"/>
    <property type="project" value="UniProtKB-EC"/>
</dbReference>
<dbReference type="SUPFAM" id="SSF56059">
    <property type="entry name" value="Glutathione synthetase ATP-binding domain-like"/>
    <property type="match status" value="1"/>
</dbReference>
<gene>
    <name evidence="16" type="ORF">U27_05689</name>
</gene>
<evidence type="ECO:0000256" key="11">
    <source>
        <dbReference type="ARBA" id="ARBA00022840"/>
    </source>
</evidence>
<evidence type="ECO:0000313" key="16">
    <source>
        <dbReference type="EMBL" id="GAK58714.1"/>
    </source>
</evidence>
<evidence type="ECO:0000259" key="15">
    <source>
        <dbReference type="Pfam" id="PF01326"/>
    </source>
</evidence>
<dbReference type="HOGENOM" id="CLU_1253891_0_0_0"/>
<dbReference type="GO" id="GO:0006094">
    <property type="term" value="P:gluconeogenesis"/>
    <property type="evidence" value="ECO:0007669"/>
    <property type="project" value="UniProtKB-UniPathway"/>
</dbReference>
<evidence type="ECO:0000256" key="1">
    <source>
        <dbReference type="ARBA" id="ARBA00001946"/>
    </source>
</evidence>
<evidence type="ECO:0000256" key="8">
    <source>
        <dbReference type="ARBA" id="ARBA00022723"/>
    </source>
</evidence>
<evidence type="ECO:0000256" key="14">
    <source>
        <dbReference type="ARBA" id="ARBA00047700"/>
    </source>
</evidence>
<dbReference type="GO" id="GO:0046872">
    <property type="term" value="F:metal ion binding"/>
    <property type="evidence" value="ECO:0007669"/>
    <property type="project" value="UniProtKB-KW"/>
</dbReference>
<evidence type="ECO:0000256" key="2">
    <source>
        <dbReference type="ARBA" id="ARBA00002988"/>
    </source>
</evidence>
<dbReference type="InterPro" id="IPR002192">
    <property type="entry name" value="PPDK_AMP/ATP-bd"/>
</dbReference>
<keyword evidence="8" id="KW-0479">Metal-binding</keyword>
<proteinExistence type="inferred from homology"/>
<dbReference type="PANTHER" id="PTHR43030:SF1">
    <property type="entry name" value="PHOSPHOENOLPYRUVATE SYNTHASE"/>
    <property type="match status" value="1"/>
</dbReference>
<evidence type="ECO:0000256" key="9">
    <source>
        <dbReference type="ARBA" id="ARBA00022741"/>
    </source>
</evidence>
<dbReference type="InterPro" id="IPR006319">
    <property type="entry name" value="PEP_synth"/>
</dbReference>
<evidence type="ECO:0000256" key="3">
    <source>
        <dbReference type="ARBA" id="ARBA00004742"/>
    </source>
</evidence>
<dbReference type="Pfam" id="PF01326">
    <property type="entry name" value="PPDK_N"/>
    <property type="match status" value="1"/>
</dbReference>
<dbReference type="eggNOG" id="COG0574">
    <property type="taxonomic scope" value="Bacteria"/>
</dbReference>
<keyword evidence="12" id="KW-0460">Magnesium</keyword>
<comment type="cofactor">
    <cofactor evidence="1">
        <name>Mg(2+)</name>
        <dbReference type="ChEBI" id="CHEBI:18420"/>
    </cofactor>
</comment>
<comment type="catalytic activity">
    <reaction evidence="14">
        <text>pyruvate + ATP + H2O = phosphoenolpyruvate + AMP + phosphate + 2 H(+)</text>
        <dbReference type="Rhea" id="RHEA:11364"/>
        <dbReference type="ChEBI" id="CHEBI:15361"/>
        <dbReference type="ChEBI" id="CHEBI:15377"/>
        <dbReference type="ChEBI" id="CHEBI:15378"/>
        <dbReference type="ChEBI" id="CHEBI:30616"/>
        <dbReference type="ChEBI" id="CHEBI:43474"/>
        <dbReference type="ChEBI" id="CHEBI:58702"/>
        <dbReference type="ChEBI" id="CHEBI:456215"/>
        <dbReference type="EC" id="2.7.9.2"/>
    </reaction>
</comment>
<dbReference type="Proteomes" id="UP000030661">
    <property type="component" value="Unassembled WGS sequence"/>
</dbReference>
<keyword evidence="10 16" id="KW-0418">Kinase</keyword>
<keyword evidence="9" id="KW-0547">Nucleotide-binding</keyword>
<keyword evidence="7" id="KW-0808">Transferase</keyword>
<name>A0A081C2A9_VECG1</name>
<evidence type="ECO:0000256" key="13">
    <source>
        <dbReference type="ARBA" id="ARBA00033470"/>
    </source>
</evidence>
<dbReference type="Gene3D" id="3.30.1490.20">
    <property type="entry name" value="ATP-grasp fold, A domain"/>
    <property type="match status" value="1"/>
</dbReference>
<evidence type="ECO:0000256" key="5">
    <source>
        <dbReference type="ARBA" id="ARBA00011996"/>
    </source>
</evidence>
<evidence type="ECO:0000256" key="10">
    <source>
        <dbReference type="ARBA" id="ARBA00022777"/>
    </source>
</evidence>
<comment type="pathway">
    <text evidence="3">Carbohydrate biosynthesis; gluconeogenesis.</text>
</comment>
<dbReference type="UniPathway" id="UPA00138"/>
<feature type="domain" description="Pyruvate phosphate dikinase AMP/ATP-binding" evidence="15">
    <location>
        <begin position="3"/>
        <end position="173"/>
    </location>
</feature>
<dbReference type="STRING" id="1499967.U27_05689"/>
<keyword evidence="17" id="KW-1185">Reference proteome</keyword>
<comment type="function">
    <text evidence="2">Catalyzes the phosphorylation of pyruvate to phosphoenolpyruvate.</text>
</comment>
<sequence length="220" mass="25050">MHDLIGDKGLNLMTFSLTGYPVLSGFYVLPEAYRAFLQQSDLEQSIAAILAEKDLSDPEQLRTCGVRIRHVIMERDIPNNIKAAILPAYWRLFRLPANGKLYVEVTSSVRIEDQPQSSFTGQPEGFGSIFGETDLLCAIKKCWASLWSDQAIAYRHIHHIDHTKVSVTVLVQHKALLEIFERLLSTRSSSPYNDVEFKFTRVPNPGKIREKHSRIHNIQC</sequence>
<evidence type="ECO:0000256" key="4">
    <source>
        <dbReference type="ARBA" id="ARBA00007837"/>
    </source>
</evidence>
<accession>A0A081C2A9</accession>
<reference evidence="16" key="1">
    <citation type="journal article" date="2015" name="PeerJ">
        <title>First genomic representation of candidate bacterial phylum KSB3 points to enhanced environmental sensing as a trigger of wastewater bulking.</title>
        <authorList>
            <person name="Sekiguchi Y."/>
            <person name="Ohashi A."/>
            <person name="Parks D.H."/>
            <person name="Yamauchi T."/>
            <person name="Tyson G.W."/>
            <person name="Hugenholtz P."/>
        </authorList>
    </citation>
    <scope>NUCLEOTIDE SEQUENCE [LARGE SCALE GENOMIC DNA]</scope>
</reference>
<dbReference type="AlphaFoldDB" id="A0A081C2A9"/>
<protein>
    <recommendedName>
        <fullName evidence="6">Phosphoenolpyruvate synthase</fullName>
        <ecNumber evidence="5">2.7.9.2</ecNumber>
    </recommendedName>
    <alternativeName>
        <fullName evidence="13">Pyruvate, water dikinase</fullName>
    </alternativeName>
</protein>
<organism evidence="16">
    <name type="scientific">Vecturithrix granuli</name>
    <dbReference type="NCBI Taxonomy" id="1499967"/>
    <lineage>
        <taxon>Bacteria</taxon>
        <taxon>Candidatus Moduliflexota</taxon>
        <taxon>Candidatus Vecturitrichia</taxon>
        <taxon>Candidatus Vecturitrichales</taxon>
        <taxon>Candidatus Vecturitrichaceae</taxon>
        <taxon>Candidatus Vecturithrix</taxon>
    </lineage>
</organism>
<dbReference type="EMBL" id="DF820468">
    <property type="protein sequence ID" value="GAK58714.1"/>
    <property type="molecule type" value="Genomic_DNA"/>
</dbReference>
<keyword evidence="11" id="KW-0067">ATP-binding</keyword>
<dbReference type="InterPro" id="IPR013815">
    <property type="entry name" value="ATP_grasp_subdomain_1"/>
</dbReference>